<keyword evidence="1" id="KW-0472">Membrane</keyword>
<proteinExistence type="predicted"/>
<sequence length="55" mass="6243">MCRSSLMYALFPVEEREVQGILHVMLEMIVFGLGIAVLLYSFEASYASEWTGQLL</sequence>
<keyword evidence="1" id="KW-0812">Transmembrane</keyword>
<feature type="transmembrane region" description="Helical" evidence="1">
    <location>
        <begin position="21"/>
        <end position="42"/>
    </location>
</feature>
<protein>
    <submittedName>
        <fullName evidence="2">Uncharacterized protein</fullName>
    </submittedName>
</protein>
<name>Q730C8_BACC1</name>
<organism evidence="2 3">
    <name type="scientific">Bacillus cereus (strain ATCC 10987 / NRS 248)</name>
    <dbReference type="NCBI Taxonomy" id="222523"/>
    <lineage>
        <taxon>Bacteria</taxon>
        <taxon>Bacillati</taxon>
        <taxon>Bacillota</taxon>
        <taxon>Bacilli</taxon>
        <taxon>Bacillales</taxon>
        <taxon>Bacillaceae</taxon>
        <taxon>Bacillus</taxon>
        <taxon>Bacillus cereus group</taxon>
    </lineage>
</organism>
<evidence type="ECO:0000256" key="1">
    <source>
        <dbReference type="SAM" id="Phobius"/>
    </source>
</evidence>
<keyword evidence="1" id="KW-1133">Transmembrane helix</keyword>
<dbReference type="AlphaFoldDB" id="Q730C8"/>
<evidence type="ECO:0000313" key="2">
    <source>
        <dbReference type="EMBL" id="AAS43389.1"/>
    </source>
</evidence>
<accession>Q730C8</accession>
<dbReference type="Proteomes" id="UP000002527">
    <property type="component" value="Chromosome"/>
</dbReference>
<dbReference type="KEGG" id="bca:BCE_4488"/>
<reference evidence="2 3" key="1">
    <citation type="journal article" date="2004" name="Nucleic Acids Res.">
        <title>The genome sequence of Bacillus cereus ATCC 10987 reveals metabolic adaptations and a large plasmid related to Bacillus anthracis pXO1.</title>
        <authorList>
            <person name="Rasko D.A."/>
            <person name="Ravel J."/>
            <person name="Okstad O.A."/>
            <person name="Helgason E."/>
            <person name="Cer R.Z."/>
            <person name="Jiang L."/>
            <person name="Shores K.A."/>
            <person name="Fouts D.E."/>
            <person name="Tourasse N.J."/>
            <person name="Angiuoli S.V."/>
            <person name="Kolonay J."/>
            <person name="Nelson W.C."/>
            <person name="Kolsto A.-B."/>
            <person name="Fraser C.M."/>
            <person name="Read T.D."/>
        </authorList>
    </citation>
    <scope>NUCLEOTIDE SEQUENCE [LARGE SCALE GENOMIC DNA]</scope>
    <source>
        <strain evidence="3">ATCC 10987 / NRS 248</strain>
    </source>
</reference>
<gene>
    <name evidence="2" type="ordered locus">BCE_4488</name>
</gene>
<evidence type="ECO:0000313" key="3">
    <source>
        <dbReference type="Proteomes" id="UP000002527"/>
    </source>
</evidence>
<dbReference type="EMBL" id="AE017194">
    <property type="protein sequence ID" value="AAS43389.1"/>
    <property type="molecule type" value="Genomic_DNA"/>
</dbReference>
<dbReference type="HOGENOM" id="CLU_3132148_0_0_9"/>